<protein>
    <submittedName>
        <fullName evidence="3">Uncharacterized protein</fullName>
    </submittedName>
</protein>
<keyword evidence="2" id="KW-0812">Transmembrane</keyword>
<comment type="caution">
    <text evidence="3">The sequence shown here is derived from an EMBL/GenBank/DDBJ whole genome shotgun (WGS) entry which is preliminary data.</text>
</comment>
<reference evidence="3 4" key="1">
    <citation type="submission" date="2023-01" db="EMBL/GenBank/DDBJ databases">
        <title>Description of Helicobacter ibis sp. nov. isolated from faecal droppings of black-faced ibis (Theristicus melanopis).</title>
        <authorList>
            <person name="Lopez-Cantillo M."/>
            <person name="Vidal-Veuthey B."/>
            <person name="Mella A."/>
            <person name="De La Haba R."/>
            <person name="Collado L."/>
        </authorList>
    </citation>
    <scope>NUCLEOTIDE SEQUENCE [LARGE SCALE GENOMIC DNA]</scope>
    <source>
        <strain evidence="3 4">A82</strain>
    </source>
</reference>
<accession>A0ABT4VEI9</accession>
<evidence type="ECO:0000256" key="1">
    <source>
        <dbReference type="SAM" id="Coils"/>
    </source>
</evidence>
<dbReference type="Proteomes" id="UP001210261">
    <property type="component" value="Unassembled WGS sequence"/>
</dbReference>
<evidence type="ECO:0000313" key="3">
    <source>
        <dbReference type="EMBL" id="MDA3969103.1"/>
    </source>
</evidence>
<sequence length="181" mass="21413">MKKFLSSGFFVLTFWTLIFFILYSFVLWLTYEAISQNAFLMGNHIDIQKDIKKNLEQLITESKLISAKDYFGFYMSYYNNFVLILSAIIGLFGISSFFYLKRKNDENMRDIENKTREEVKKFLADKEVEVKKIIKEVAKEYSENNSITEIEAIKNQLDKLTREIEEIKTLGCKDLEIPFKE</sequence>
<proteinExistence type="predicted"/>
<organism evidence="3 4">
    <name type="scientific">Helicobacter ibis</name>
    <dbReference type="NCBI Taxonomy" id="2962633"/>
    <lineage>
        <taxon>Bacteria</taxon>
        <taxon>Pseudomonadati</taxon>
        <taxon>Campylobacterota</taxon>
        <taxon>Epsilonproteobacteria</taxon>
        <taxon>Campylobacterales</taxon>
        <taxon>Helicobacteraceae</taxon>
        <taxon>Helicobacter</taxon>
    </lineage>
</organism>
<feature type="transmembrane region" description="Helical" evidence="2">
    <location>
        <begin position="9"/>
        <end position="31"/>
    </location>
</feature>
<gene>
    <name evidence="3" type="ORF">PF021_05365</name>
</gene>
<name>A0ABT4VEI9_9HELI</name>
<dbReference type="EMBL" id="JAQHXR010000002">
    <property type="protein sequence ID" value="MDA3969103.1"/>
    <property type="molecule type" value="Genomic_DNA"/>
</dbReference>
<feature type="transmembrane region" description="Helical" evidence="2">
    <location>
        <begin position="81"/>
        <end position="100"/>
    </location>
</feature>
<evidence type="ECO:0000256" key="2">
    <source>
        <dbReference type="SAM" id="Phobius"/>
    </source>
</evidence>
<evidence type="ECO:0000313" key="4">
    <source>
        <dbReference type="Proteomes" id="UP001210261"/>
    </source>
</evidence>
<feature type="coiled-coil region" evidence="1">
    <location>
        <begin position="143"/>
        <end position="170"/>
    </location>
</feature>
<keyword evidence="1" id="KW-0175">Coiled coil</keyword>
<keyword evidence="2" id="KW-1133">Transmembrane helix</keyword>
<keyword evidence="4" id="KW-1185">Reference proteome</keyword>
<dbReference type="RefSeq" id="WP_271021400.1">
    <property type="nucleotide sequence ID" value="NZ_JAQHXR010000002.1"/>
</dbReference>
<keyword evidence="2" id="KW-0472">Membrane</keyword>